<evidence type="ECO:0000313" key="3">
    <source>
        <dbReference type="Proteomes" id="UP000001025"/>
    </source>
</evidence>
<evidence type="ECO:0000256" key="1">
    <source>
        <dbReference type="SAM" id="MobiDB-lite"/>
    </source>
</evidence>
<organism evidence="2 3">
    <name type="scientific">Rhodopirellula baltica (strain DSM 10527 / NCIMB 13988 / SH1)</name>
    <dbReference type="NCBI Taxonomy" id="243090"/>
    <lineage>
        <taxon>Bacteria</taxon>
        <taxon>Pseudomonadati</taxon>
        <taxon>Planctomycetota</taxon>
        <taxon>Planctomycetia</taxon>
        <taxon>Pirellulales</taxon>
        <taxon>Pirellulaceae</taxon>
        <taxon>Rhodopirellula</taxon>
    </lineage>
</organism>
<dbReference type="EMBL" id="BX294145">
    <property type="protein sequence ID" value="CAD75193.1"/>
    <property type="molecule type" value="Genomic_DNA"/>
</dbReference>
<protein>
    <submittedName>
        <fullName evidence="2">Uncharacterized protein</fullName>
    </submittedName>
</protein>
<dbReference type="Proteomes" id="UP000001025">
    <property type="component" value="Chromosome"/>
</dbReference>
<dbReference type="HOGENOM" id="CLU_2603654_0_0_0"/>
<feature type="region of interest" description="Disordered" evidence="1">
    <location>
        <begin position="1"/>
        <end position="32"/>
    </location>
</feature>
<dbReference type="InParanoid" id="Q7UP69"/>
<reference evidence="2 3" key="1">
    <citation type="journal article" date="2003" name="Proc. Natl. Acad. Sci. U.S.A.">
        <title>Complete genome sequence of the marine planctomycete Pirellula sp. strain 1.</title>
        <authorList>
            <person name="Gloeckner F.O."/>
            <person name="Kube M."/>
            <person name="Bauer M."/>
            <person name="Teeling H."/>
            <person name="Lombardot T."/>
            <person name="Ludwig W."/>
            <person name="Gade D."/>
            <person name="Beck A."/>
            <person name="Borzym K."/>
            <person name="Heitmann K."/>
            <person name="Rabus R."/>
            <person name="Schlesner H."/>
            <person name="Amann R."/>
            <person name="Reinhardt R."/>
        </authorList>
    </citation>
    <scope>NUCLEOTIDE SEQUENCE [LARGE SCALE GENOMIC DNA]</scope>
    <source>
        <strain evidence="3">DSM 10527 / NCIMB 13988 / SH1</strain>
    </source>
</reference>
<keyword evidence="3" id="KW-1185">Reference proteome</keyword>
<dbReference type="KEGG" id="rba:RB7125"/>
<dbReference type="EnsemblBacteria" id="CAD75193">
    <property type="protein sequence ID" value="CAD75193"/>
    <property type="gene ID" value="RB7125"/>
</dbReference>
<dbReference type="PATRIC" id="fig|243090.15.peg.3450"/>
<feature type="compositionally biased region" description="Basic residues" evidence="1">
    <location>
        <begin position="8"/>
        <end position="23"/>
    </location>
</feature>
<gene>
    <name evidence="2" type="ordered locus">RB7125</name>
</gene>
<sequence length="79" mass="8904">MHATYQSAKRRKSTRAIKRKKKGSDKPADKDKLRATWKHIEIRLLIETLKPHSANVSSLRTTVPAYSEANSLPPPGAIR</sequence>
<proteinExistence type="predicted"/>
<name>Q7UP69_RHOBA</name>
<accession>Q7UP69</accession>
<dbReference type="AlphaFoldDB" id="Q7UP69"/>
<evidence type="ECO:0000313" key="2">
    <source>
        <dbReference type="EMBL" id="CAD75193.1"/>
    </source>
</evidence>